<dbReference type="RefSeq" id="WP_378576411.1">
    <property type="nucleotide sequence ID" value="NZ_JBHSFQ010000018.1"/>
</dbReference>
<evidence type="ECO:0000313" key="3">
    <source>
        <dbReference type="EMBL" id="MFC4563816.1"/>
    </source>
</evidence>
<evidence type="ECO:0000313" key="4">
    <source>
        <dbReference type="Proteomes" id="UP001595923"/>
    </source>
</evidence>
<keyword evidence="2" id="KW-0472">Membrane</keyword>
<feature type="region of interest" description="Disordered" evidence="1">
    <location>
        <begin position="1"/>
        <end position="57"/>
    </location>
</feature>
<dbReference type="EMBL" id="JBHSFQ010000018">
    <property type="protein sequence ID" value="MFC4563816.1"/>
    <property type="molecule type" value="Genomic_DNA"/>
</dbReference>
<name>A0ABV9DYG1_9ACTN</name>
<feature type="transmembrane region" description="Helical" evidence="2">
    <location>
        <begin position="120"/>
        <end position="140"/>
    </location>
</feature>
<accession>A0ABV9DYG1</accession>
<feature type="transmembrane region" description="Helical" evidence="2">
    <location>
        <begin position="225"/>
        <end position="249"/>
    </location>
</feature>
<keyword evidence="4" id="KW-1185">Reference proteome</keyword>
<sequence length="268" mass="27732">MTEPDLSDRPATTAHAHRDGERTPTGPGRTTDRTDEGPVGPEDEGAGNGADDPARPEQPVDVRQAVIDGIGGPSGMVYTALPVVGFSAAVPFVPLPAAVGVAIAAALALAGFRMWRGEQLMPALGGVFGVAVAGGVAAWTGSANDFFLIGIWAALAAGIATLVTVIVRRPLTGVVWNAFHGGGHAWREDKPSLLAHDIATLTVVAMFGARFAVRQWLYLADSTTGLAIADTVTGFPLAALAAVVVIWAFRRSTKRLTTNTDAQARPGH</sequence>
<keyword evidence="2" id="KW-0812">Transmembrane</keyword>
<dbReference type="InterPro" id="IPR016566">
    <property type="entry name" value="UCP010219"/>
</dbReference>
<feature type="transmembrane region" description="Helical" evidence="2">
    <location>
        <begin position="146"/>
        <end position="167"/>
    </location>
</feature>
<organism evidence="3 4">
    <name type="scientific">Nocardiopsis mangrovi</name>
    <dbReference type="NCBI Taxonomy" id="1179818"/>
    <lineage>
        <taxon>Bacteria</taxon>
        <taxon>Bacillati</taxon>
        <taxon>Actinomycetota</taxon>
        <taxon>Actinomycetes</taxon>
        <taxon>Streptosporangiales</taxon>
        <taxon>Nocardiopsidaceae</taxon>
        <taxon>Nocardiopsis</taxon>
    </lineage>
</organism>
<dbReference type="Proteomes" id="UP001595923">
    <property type="component" value="Unassembled WGS sequence"/>
</dbReference>
<dbReference type="Pfam" id="PF11361">
    <property type="entry name" value="DUF3159"/>
    <property type="match status" value="1"/>
</dbReference>
<feature type="transmembrane region" description="Helical" evidence="2">
    <location>
        <begin position="193"/>
        <end position="213"/>
    </location>
</feature>
<keyword evidence="2" id="KW-1133">Transmembrane helix</keyword>
<evidence type="ECO:0000256" key="2">
    <source>
        <dbReference type="SAM" id="Phobius"/>
    </source>
</evidence>
<protein>
    <submittedName>
        <fullName evidence="3">DUF3159 domain-containing protein</fullName>
    </submittedName>
</protein>
<evidence type="ECO:0000256" key="1">
    <source>
        <dbReference type="SAM" id="MobiDB-lite"/>
    </source>
</evidence>
<reference evidence="4" key="1">
    <citation type="journal article" date="2019" name="Int. J. Syst. Evol. Microbiol.">
        <title>The Global Catalogue of Microorganisms (GCM) 10K type strain sequencing project: providing services to taxonomists for standard genome sequencing and annotation.</title>
        <authorList>
            <consortium name="The Broad Institute Genomics Platform"/>
            <consortium name="The Broad Institute Genome Sequencing Center for Infectious Disease"/>
            <person name="Wu L."/>
            <person name="Ma J."/>
        </authorList>
    </citation>
    <scope>NUCLEOTIDE SEQUENCE [LARGE SCALE GENOMIC DNA]</scope>
    <source>
        <strain evidence="4">XZYJ18</strain>
    </source>
</reference>
<feature type="transmembrane region" description="Helical" evidence="2">
    <location>
        <begin position="83"/>
        <end position="108"/>
    </location>
</feature>
<proteinExistence type="predicted"/>
<gene>
    <name evidence="3" type="ORF">ACFO4E_18300</name>
</gene>
<comment type="caution">
    <text evidence="3">The sequence shown here is derived from an EMBL/GenBank/DDBJ whole genome shotgun (WGS) entry which is preliminary data.</text>
</comment>